<dbReference type="EMBL" id="JARJCW010000045">
    <property type="protein sequence ID" value="KAJ7205022.1"/>
    <property type="molecule type" value="Genomic_DNA"/>
</dbReference>
<evidence type="ECO:0000313" key="2">
    <source>
        <dbReference type="EMBL" id="KAJ7205022.1"/>
    </source>
</evidence>
<dbReference type="Proteomes" id="UP001219525">
    <property type="component" value="Unassembled WGS sequence"/>
</dbReference>
<dbReference type="AlphaFoldDB" id="A0AAD6VEQ9"/>
<feature type="region of interest" description="Disordered" evidence="1">
    <location>
        <begin position="159"/>
        <end position="243"/>
    </location>
</feature>
<sequence>MLTFLQRYPCPNCARAGINSRLHTILPGMYYQEDKMCAFRIPSRCAGHVLKKTAYANIPFQSRGSNKSKLCDIGRLIMRKLDIGGECDPGVNTYSTSTPVSFFRCLRAFAWGSRPRTPRGQTELVRSDDGAAKYDTACRCVRATTSACQWLPPRLRQSASAKRRRVRAARTPDAAVGPRPREGDAARDPASRAAPPSFTLEEGEAGVPRTTGVGARGLRGRRGHRHARCPRHITVDRTYSQPD</sequence>
<feature type="compositionally biased region" description="Basic residues" evidence="1">
    <location>
        <begin position="218"/>
        <end position="231"/>
    </location>
</feature>
<name>A0AAD6VEQ9_9AGAR</name>
<accession>A0AAD6VEQ9</accession>
<protein>
    <submittedName>
        <fullName evidence="2">Uncharacterized protein</fullName>
    </submittedName>
</protein>
<organism evidence="2 3">
    <name type="scientific">Mycena pura</name>
    <dbReference type="NCBI Taxonomy" id="153505"/>
    <lineage>
        <taxon>Eukaryota</taxon>
        <taxon>Fungi</taxon>
        <taxon>Dikarya</taxon>
        <taxon>Basidiomycota</taxon>
        <taxon>Agaricomycotina</taxon>
        <taxon>Agaricomycetes</taxon>
        <taxon>Agaricomycetidae</taxon>
        <taxon>Agaricales</taxon>
        <taxon>Marasmiineae</taxon>
        <taxon>Mycenaceae</taxon>
        <taxon>Mycena</taxon>
    </lineage>
</organism>
<gene>
    <name evidence="2" type="ORF">GGX14DRAFT_397957</name>
</gene>
<comment type="caution">
    <text evidence="2">The sequence shown here is derived from an EMBL/GenBank/DDBJ whole genome shotgun (WGS) entry which is preliminary data.</text>
</comment>
<reference evidence="2" key="1">
    <citation type="submission" date="2023-03" db="EMBL/GenBank/DDBJ databases">
        <title>Massive genome expansion in bonnet fungi (Mycena s.s.) driven by repeated elements and novel gene families across ecological guilds.</title>
        <authorList>
            <consortium name="Lawrence Berkeley National Laboratory"/>
            <person name="Harder C.B."/>
            <person name="Miyauchi S."/>
            <person name="Viragh M."/>
            <person name="Kuo A."/>
            <person name="Thoen E."/>
            <person name="Andreopoulos B."/>
            <person name="Lu D."/>
            <person name="Skrede I."/>
            <person name="Drula E."/>
            <person name="Henrissat B."/>
            <person name="Morin E."/>
            <person name="Kohler A."/>
            <person name="Barry K."/>
            <person name="LaButti K."/>
            <person name="Morin E."/>
            <person name="Salamov A."/>
            <person name="Lipzen A."/>
            <person name="Mereny Z."/>
            <person name="Hegedus B."/>
            <person name="Baldrian P."/>
            <person name="Stursova M."/>
            <person name="Weitz H."/>
            <person name="Taylor A."/>
            <person name="Grigoriev I.V."/>
            <person name="Nagy L.G."/>
            <person name="Martin F."/>
            <person name="Kauserud H."/>
        </authorList>
    </citation>
    <scope>NUCLEOTIDE SEQUENCE</scope>
    <source>
        <strain evidence="2">9144</strain>
    </source>
</reference>
<keyword evidence="3" id="KW-1185">Reference proteome</keyword>
<proteinExistence type="predicted"/>
<evidence type="ECO:0000313" key="3">
    <source>
        <dbReference type="Proteomes" id="UP001219525"/>
    </source>
</evidence>
<feature type="compositionally biased region" description="Basic and acidic residues" evidence="1">
    <location>
        <begin position="179"/>
        <end position="190"/>
    </location>
</feature>
<evidence type="ECO:0000256" key="1">
    <source>
        <dbReference type="SAM" id="MobiDB-lite"/>
    </source>
</evidence>